<dbReference type="Proteomes" id="UP000814128">
    <property type="component" value="Unassembled WGS sequence"/>
</dbReference>
<reference evidence="1" key="1">
    <citation type="submission" date="2021-02" db="EMBL/GenBank/DDBJ databases">
        <authorList>
            <consortium name="DOE Joint Genome Institute"/>
            <person name="Ahrendt S."/>
            <person name="Looney B.P."/>
            <person name="Miyauchi S."/>
            <person name="Morin E."/>
            <person name="Drula E."/>
            <person name="Courty P.E."/>
            <person name="Chicoki N."/>
            <person name="Fauchery L."/>
            <person name="Kohler A."/>
            <person name="Kuo A."/>
            <person name="Labutti K."/>
            <person name="Pangilinan J."/>
            <person name="Lipzen A."/>
            <person name="Riley R."/>
            <person name="Andreopoulos W."/>
            <person name="He G."/>
            <person name="Johnson J."/>
            <person name="Barry K.W."/>
            <person name="Grigoriev I.V."/>
            <person name="Nagy L."/>
            <person name="Hibbett D."/>
            <person name="Henrissat B."/>
            <person name="Matheny P.B."/>
            <person name="Labbe J."/>
            <person name="Martin F."/>
        </authorList>
    </citation>
    <scope>NUCLEOTIDE SEQUENCE</scope>
    <source>
        <strain evidence="1">EC-137</strain>
    </source>
</reference>
<protein>
    <submittedName>
        <fullName evidence="1">Uncharacterized protein</fullName>
    </submittedName>
</protein>
<keyword evidence="2" id="KW-1185">Reference proteome</keyword>
<sequence>MDKLALELPVRSSASFRWSADDPDKSPHTPGPPPTASHRRSGSRAYPQPTAPASAADLPPPVLTSLKTHARSLAGSSSTKHKKSARIEPARARGLAGLRVHWARFVKRLGTGTSPSTSDSVVEESAGDSSTARHMQGHYEDGDEVNEVVVDRQWTEELKSSASVSEQDGSPNKTGSHALGGGTTATDHDSLAILHATGVWALCTPLIVLRWRVWPAVLDFFSLRFFDANAEQHFAREHWYTRKSLAVCSAVFLVLNWLLGAVLLPGPRVLMDQIFYYGVAPAFTFPVLGMVMYDFPRDRQNVYQGLLTVNVWMWSVYQVLFIRLCGFYDRPSGANGFFTCGTKDFLATFYYACGLPTIALFGLRMKRFPAFCGAVVWIGLTIALILPDRPSWIRNVLNFAVFQLFLIYVHYMLETSERRLYTLRDQLKIQFRATQKAQVNERKASDSKRRLTSYVFHEVRVPLNTALLAVQNMEASGVVPRAQEIEFKALEGSLSMMSKVLNDVLDFNRMDSGRFESVNRPYCFHQVMRSLFVPLRLAADARRLLFVTDLDKRIDRVARFSALSARGLGADAVLRELAAAPDADGTVVGDETRLMQIITNLASNACKFTPPGGTLRVATELIIPASVWTPGEEREGERAEGGGEVGGEKGKASGGTGRDERVANGHAHVYANGDAEKAGAAARLSANSLSMHNLRYSKPPEVIVVRIEVQDTGYGIPPKEMEQSKLFSAFNQTEQGKQQGGKGTGLGLALVRQIVKRSGGRLGVISKVGKGSTFWVELPLGVGAKAIVTPTPTGDSTGVADSLARGLMSNATAADFDASAGPHTHTHTRAPSALHNLMDQGGLVELAAKSGDSSSVITRTIHDTVPGALNATPLPTTPEDGPPHVDRSPVPHAPPFGRAPSPVPGSSESRLPSLRPSVDGGGRRVVDGHIEMPLPLPLFARGAGSDFGEAESGTAVGSVRPELSHAESGETRVSESADAHVEAAKESPTLPPEMQVLVVDDDPLTRMLMSRLLTRLGCKVSTAENGEIALEMILEQQQQYRPGLGLPPRPSPASEQPSIKFVVEEEREREGKYAVVFLDNQMPVMSGLTAVSRLREMGRRDFVVGVTGNALLSDQEEYIEAGVDHVLTKPVLERNLKAMLLAAEERRRQNARSRALSPTPSRS</sequence>
<evidence type="ECO:0000313" key="1">
    <source>
        <dbReference type="EMBL" id="KAI0036206.1"/>
    </source>
</evidence>
<reference evidence="1" key="2">
    <citation type="journal article" date="2022" name="New Phytol.">
        <title>Evolutionary transition to the ectomycorrhizal habit in the genomes of a hyperdiverse lineage of mushroom-forming fungi.</title>
        <authorList>
            <person name="Looney B."/>
            <person name="Miyauchi S."/>
            <person name="Morin E."/>
            <person name="Drula E."/>
            <person name="Courty P.E."/>
            <person name="Kohler A."/>
            <person name="Kuo A."/>
            <person name="LaButti K."/>
            <person name="Pangilinan J."/>
            <person name="Lipzen A."/>
            <person name="Riley R."/>
            <person name="Andreopoulos W."/>
            <person name="He G."/>
            <person name="Johnson J."/>
            <person name="Nolan M."/>
            <person name="Tritt A."/>
            <person name="Barry K.W."/>
            <person name="Grigoriev I.V."/>
            <person name="Nagy L.G."/>
            <person name="Hibbett D."/>
            <person name="Henrissat B."/>
            <person name="Matheny P.B."/>
            <person name="Labbe J."/>
            <person name="Martin F.M."/>
        </authorList>
    </citation>
    <scope>NUCLEOTIDE SEQUENCE</scope>
    <source>
        <strain evidence="1">EC-137</strain>
    </source>
</reference>
<dbReference type="EMBL" id="MU273474">
    <property type="protein sequence ID" value="KAI0036206.1"/>
    <property type="molecule type" value="Genomic_DNA"/>
</dbReference>
<organism evidence="1 2">
    <name type="scientific">Vararia minispora EC-137</name>
    <dbReference type="NCBI Taxonomy" id="1314806"/>
    <lineage>
        <taxon>Eukaryota</taxon>
        <taxon>Fungi</taxon>
        <taxon>Dikarya</taxon>
        <taxon>Basidiomycota</taxon>
        <taxon>Agaricomycotina</taxon>
        <taxon>Agaricomycetes</taxon>
        <taxon>Russulales</taxon>
        <taxon>Lachnocladiaceae</taxon>
        <taxon>Vararia</taxon>
    </lineage>
</organism>
<comment type="caution">
    <text evidence="1">The sequence shown here is derived from an EMBL/GenBank/DDBJ whole genome shotgun (WGS) entry which is preliminary data.</text>
</comment>
<proteinExistence type="predicted"/>
<evidence type="ECO:0000313" key="2">
    <source>
        <dbReference type="Proteomes" id="UP000814128"/>
    </source>
</evidence>
<accession>A0ACB8QWG5</accession>
<gene>
    <name evidence="1" type="ORF">K488DRAFT_41713</name>
</gene>
<name>A0ACB8QWG5_9AGAM</name>